<dbReference type="InterPro" id="IPR029068">
    <property type="entry name" value="Glyas_Bleomycin-R_OHBP_Dase"/>
</dbReference>
<dbReference type="InterPro" id="IPR037523">
    <property type="entry name" value="VOC_core"/>
</dbReference>
<dbReference type="AlphaFoldDB" id="A0A146GAV7"/>
<dbReference type="Gene3D" id="3.10.180.10">
    <property type="entry name" value="2,3-Dihydroxybiphenyl 1,2-Dioxygenase, domain 1"/>
    <property type="match status" value="1"/>
</dbReference>
<dbReference type="CDD" id="cd07264">
    <property type="entry name" value="VOC_like"/>
    <property type="match status" value="1"/>
</dbReference>
<dbReference type="InParanoid" id="A0A146GAV7"/>
<name>A0A146GAV7_TERSA</name>
<dbReference type="PANTHER" id="PTHR21366:SF22">
    <property type="entry name" value="VOC DOMAIN-CONTAINING PROTEIN"/>
    <property type="match status" value="1"/>
</dbReference>
<evidence type="ECO:0000313" key="2">
    <source>
        <dbReference type="EMBL" id="GAT34759.1"/>
    </source>
</evidence>
<dbReference type="InterPro" id="IPR050383">
    <property type="entry name" value="GlyoxalaseI/FosfomycinResist"/>
</dbReference>
<reference evidence="3" key="1">
    <citation type="journal article" date="2017" name="Genome Announc.">
        <title>Draft Genome Sequence of Terrimicrobium sacchariphilum NM-5T, a Facultative Anaerobic Soil Bacterium of the Class Spartobacteria.</title>
        <authorList>
            <person name="Qiu Y.L."/>
            <person name="Tourlousse D.M."/>
            <person name="Matsuura N."/>
            <person name="Ohashi A."/>
            <person name="Sekiguchi Y."/>
        </authorList>
    </citation>
    <scope>NUCLEOTIDE SEQUENCE [LARGE SCALE GENOMIC DNA]</scope>
    <source>
        <strain evidence="3">NM-5</strain>
    </source>
</reference>
<organism evidence="2 3">
    <name type="scientific">Terrimicrobium sacchariphilum</name>
    <dbReference type="NCBI Taxonomy" id="690879"/>
    <lineage>
        <taxon>Bacteria</taxon>
        <taxon>Pseudomonadati</taxon>
        <taxon>Verrucomicrobiota</taxon>
        <taxon>Terrimicrobiia</taxon>
        <taxon>Terrimicrobiales</taxon>
        <taxon>Terrimicrobiaceae</taxon>
        <taxon>Terrimicrobium</taxon>
    </lineage>
</organism>
<protein>
    <recommendedName>
        <fullName evidence="1">VOC domain-containing protein</fullName>
    </recommendedName>
</protein>
<dbReference type="STRING" id="690879.TSACC_23192"/>
<dbReference type="PANTHER" id="PTHR21366">
    <property type="entry name" value="GLYOXALASE FAMILY PROTEIN"/>
    <property type="match status" value="1"/>
</dbReference>
<dbReference type="Pfam" id="PF00903">
    <property type="entry name" value="Glyoxalase"/>
    <property type="match status" value="1"/>
</dbReference>
<proteinExistence type="predicted"/>
<dbReference type="SUPFAM" id="SSF54593">
    <property type="entry name" value="Glyoxalase/Bleomycin resistance protein/Dihydroxybiphenyl dioxygenase"/>
    <property type="match status" value="1"/>
</dbReference>
<evidence type="ECO:0000313" key="3">
    <source>
        <dbReference type="Proteomes" id="UP000076023"/>
    </source>
</evidence>
<keyword evidence="3" id="KW-1185">Reference proteome</keyword>
<dbReference type="PROSITE" id="PS51819">
    <property type="entry name" value="VOC"/>
    <property type="match status" value="1"/>
</dbReference>
<dbReference type="Proteomes" id="UP000076023">
    <property type="component" value="Unassembled WGS sequence"/>
</dbReference>
<gene>
    <name evidence="2" type="ORF">TSACC_23192</name>
</gene>
<evidence type="ECO:0000259" key="1">
    <source>
        <dbReference type="PROSITE" id="PS51819"/>
    </source>
</evidence>
<dbReference type="EMBL" id="BDCO01000002">
    <property type="protein sequence ID" value="GAT34759.1"/>
    <property type="molecule type" value="Genomic_DNA"/>
</dbReference>
<comment type="caution">
    <text evidence="2">The sequence shown here is derived from an EMBL/GenBank/DDBJ whole genome shotgun (WGS) entry which is preliminary data.</text>
</comment>
<feature type="domain" description="VOC" evidence="1">
    <location>
        <begin position="16"/>
        <end position="141"/>
    </location>
</feature>
<sequence>MALNAIKEDLISSNMQFAYTILYVSNVAASLAHYEAAYGFTTRFLHESSTYGELETGATTLGFAARELGEENFPGGVETPDCKRRPFPSEIAFATPDVDSAYQRAIAAGAIAVAPPKLKPWGQTVAYVRDIDGHLLELCTPIG</sequence>
<accession>A0A146GAV7</accession>
<dbReference type="InterPro" id="IPR004360">
    <property type="entry name" value="Glyas_Fos-R_dOase_dom"/>
</dbReference>